<evidence type="ECO:0000256" key="5">
    <source>
        <dbReference type="ARBA" id="ARBA00022692"/>
    </source>
</evidence>
<evidence type="ECO:0000256" key="4">
    <source>
        <dbReference type="ARBA" id="ARBA00022475"/>
    </source>
</evidence>
<sequence length="418" mass="44034">MIEATTRHGGPAHPGMGFRQFVAFIAAMMAINALGIDIMLPALPAMSNALGITIENQRQFIIAAYVLGFGAAQLFYGPLSDRVGRKPVLLVSLTLFAVASIAATFATDFTTIVAARLLQGVVAASSRVLAVSIVRDCYSGRQMARVMSLSFIVFLAVPILAPSIGQLILMAGPWPWIFYFLAAFAVAVVTWGWFKLPETLHEDYRRPISVTSILSAAREVVTNRYALGYTLATSLLFGGLMGYINSVQQIFADVFQRPAIFTTVFAATAGTMAIGSFFNSRIVERLGTRLVSHTALLGFIAISGVHLAVAAAGYETVLSFAVLLAATMGCFALAASNFNSMAMEPVGHIAGTASSIQGFLSTTGGALVGLLIGQSFNGTTIPVAAGFFLTGVGSLAMVLLVERGKLFQARNAPVAVPA</sequence>
<dbReference type="InterPro" id="IPR011701">
    <property type="entry name" value="MFS"/>
</dbReference>
<feature type="transmembrane region" description="Helical" evidence="8">
    <location>
        <begin position="146"/>
        <end position="170"/>
    </location>
</feature>
<feature type="transmembrane region" description="Helical" evidence="8">
    <location>
        <begin position="350"/>
        <end position="373"/>
    </location>
</feature>
<dbReference type="Proteomes" id="UP001597400">
    <property type="component" value="Unassembled WGS sequence"/>
</dbReference>
<feature type="transmembrane region" description="Helical" evidence="8">
    <location>
        <begin position="113"/>
        <end position="134"/>
    </location>
</feature>
<comment type="subcellular location">
    <subcellularLocation>
        <location evidence="8">Cell inner membrane</location>
        <topology evidence="8">Multi-pass membrane protein</topology>
    </subcellularLocation>
    <subcellularLocation>
        <location evidence="1">Cell membrane</location>
        <topology evidence="1">Multi-pass membrane protein</topology>
    </subcellularLocation>
</comment>
<dbReference type="SUPFAM" id="SSF103473">
    <property type="entry name" value="MFS general substrate transporter"/>
    <property type="match status" value="1"/>
</dbReference>
<dbReference type="Gene3D" id="1.20.1720.10">
    <property type="entry name" value="Multidrug resistance protein D"/>
    <property type="match status" value="1"/>
</dbReference>
<proteinExistence type="inferred from homology"/>
<name>A0ABW4TUB1_9SPHN</name>
<protein>
    <recommendedName>
        <fullName evidence="8">Bcr/CflA family efflux transporter</fullName>
    </recommendedName>
</protein>
<feature type="transmembrane region" description="Helical" evidence="8">
    <location>
        <begin position="176"/>
        <end position="196"/>
    </location>
</feature>
<dbReference type="NCBIfam" id="TIGR00710">
    <property type="entry name" value="efflux_Bcr_CflA"/>
    <property type="match status" value="1"/>
</dbReference>
<keyword evidence="4" id="KW-1003">Cell membrane</keyword>
<feature type="transmembrane region" description="Helical" evidence="8">
    <location>
        <begin position="21"/>
        <end position="40"/>
    </location>
</feature>
<dbReference type="PANTHER" id="PTHR23502:SF132">
    <property type="entry name" value="POLYAMINE TRANSPORTER 2-RELATED"/>
    <property type="match status" value="1"/>
</dbReference>
<evidence type="ECO:0000259" key="9">
    <source>
        <dbReference type="PROSITE" id="PS50850"/>
    </source>
</evidence>
<feature type="transmembrane region" description="Helical" evidence="8">
    <location>
        <begin position="259"/>
        <end position="278"/>
    </location>
</feature>
<dbReference type="RefSeq" id="WP_380927073.1">
    <property type="nucleotide sequence ID" value="NZ_JBHUGS010000001.1"/>
</dbReference>
<keyword evidence="7 8" id="KW-0472">Membrane</keyword>
<keyword evidence="5 8" id="KW-0812">Transmembrane</keyword>
<evidence type="ECO:0000256" key="6">
    <source>
        <dbReference type="ARBA" id="ARBA00022989"/>
    </source>
</evidence>
<feature type="transmembrane region" description="Helical" evidence="8">
    <location>
        <begin position="379"/>
        <end position="401"/>
    </location>
</feature>
<dbReference type="InterPro" id="IPR036259">
    <property type="entry name" value="MFS_trans_sf"/>
</dbReference>
<dbReference type="InterPro" id="IPR004812">
    <property type="entry name" value="Efflux_drug-R_Bcr/CmlA"/>
</dbReference>
<keyword evidence="11" id="KW-1185">Reference proteome</keyword>
<feature type="transmembrane region" description="Helical" evidence="8">
    <location>
        <begin position="317"/>
        <end position="338"/>
    </location>
</feature>
<dbReference type="PRINTS" id="PR01035">
    <property type="entry name" value="TCRTETA"/>
</dbReference>
<accession>A0ABW4TUB1</accession>
<feature type="transmembrane region" description="Helical" evidence="8">
    <location>
        <begin position="290"/>
        <end position="311"/>
    </location>
</feature>
<evidence type="ECO:0000256" key="7">
    <source>
        <dbReference type="ARBA" id="ARBA00023136"/>
    </source>
</evidence>
<feature type="domain" description="Major facilitator superfamily (MFS) profile" evidence="9">
    <location>
        <begin position="21"/>
        <end position="405"/>
    </location>
</feature>
<dbReference type="PANTHER" id="PTHR23502">
    <property type="entry name" value="MAJOR FACILITATOR SUPERFAMILY"/>
    <property type="match status" value="1"/>
</dbReference>
<dbReference type="InterPro" id="IPR020846">
    <property type="entry name" value="MFS_dom"/>
</dbReference>
<comment type="caution">
    <text evidence="10">The sequence shown here is derived from an EMBL/GenBank/DDBJ whole genome shotgun (WGS) entry which is preliminary data.</text>
</comment>
<dbReference type="EMBL" id="JBHUGS010000001">
    <property type="protein sequence ID" value="MFD1949536.1"/>
    <property type="molecule type" value="Genomic_DNA"/>
</dbReference>
<dbReference type="PROSITE" id="PS50850">
    <property type="entry name" value="MFS"/>
    <property type="match status" value="1"/>
</dbReference>
<feature type="transmembrane region" description="Helical" evidence="8">
    <location>
        <begin position="225"/>
        <end position="244"/>
    </location>
</feature>
<evidence type="ECO:0000256" key="1">
    <source>
        <dbReference type="ARBA" id="ARBA00004651"/>
    </source>
</evidence>
<evidence type="ECO:0000256" key="3">
    <source>
        <dbReference type="ARBA" id="ARBA00022448"/>
    </source>
</evidence>
<dbReference type="InterPro" id="IPR001958">
    <property type="entry name" value="Tet-R_TetA/multi-R_MdtG-like"/>
</dbReference>
<organism evidence="10 11">
    <name type="scientific">Sphingomonas arantia</name>
    <dbReference type="NCBI Taxonomy" id="1460676"/>
    <lineage>
        <taxon>Bacteria</taxon>
        <taxon>Pseudomonadati</taxon>
        <taxon>Pseudomonadota</taxon>
        <taxon>Alphaproteobacteria</taxon>
        <taxon>Sphingomonadales</taxon>
        <taxon>Sphingomonadaceae</taxon>
        <taxon>Sphingomonas</taxon>
    </lineage>
</organism>
<evidence type="ECO:0000256" key="8">
    <source>
        <dbReference type="RuleBase" id="RU365088"/>
    </source>
</evidence>
<gene>
    <name evidence="10" type="ORF">ACFSGX_01995</name>
</gene>
<comment type="similarity">
    <text evidence="2 8">Belongs to the major facilitator superfamily. Bcr/CmlA family.</text>
</comment>
<feature type="transmembrane region" description="Helical" evidence="8">
    <location>
        <begin position="88"/>
        <end position="107"/>
    </location>
</feature>
<dbReference type="Pfam" id="PF07690">
    <property type="entry name" value="MFS_1"/>
    <property type="match status" value="1"/>
</dbReference>
<reference evidence="11" key="1">
    <citation type="journal article" date="2019" name="Int. J. Syst. Evol. Microbiol.">
        <title>The Global Catalogue of Microorganisms (GCM) 10K type strain sequencing project: providing services to taxonomists for standard genome sequencing and annotation.</title>
        <authorList>
            <consortium name="The Broad Institute Genomics Platform"/>
            <consortium name="The Broad Institute Genome Sequencing Center for Infectious Disease"/>
            <person name="Wu L."/>
            <person name="Ma J."/>
        </authorList>
    </citation>
    <scope>NUCLEOTIDE SEQUENCE [LARGE SCALE GENOMIC DNA]</scope>
    <source>
        <strain evidence="11">CGMCC 1.12702</strain>
    </source>
</reference>
<keyword evidence="6 8" id="KW-1133">Transmembrane helix</keyword>
<keyword evidence="8" id="KW-0997">Cell inner membrane</keyword>
<feature type="transmembrane region" description="Helical" evidence="8">
    <location>
        <begin position="60"/>
        <end position="76"/>
    </location>
</feature>
<evidence type="ECO:0000313" key="10">
    <source>
        <dbReference type="EMBL" id="MFD1949536.1"/>
    </source>
</evidence>
<dbReference type="CDD" id="cd17320">
    <property type="entry name" value="MFS_MdfA_MDR_like"/>
    <property type="match status" value="1"/>
</dbReference>
<evidence type="ECO:0000313" key="11">
    <source>
        <dbReference type="Proteomes" id="UP001597400"/>
    </source>
</evidence>
<evidence type="ECO:0000256" key="2">
    <source>
        <dbReference type="ARBA" id="ARBA00006236"/>
    </source>
</evidence>
<keyword evidence="3 8" id="KW-0813">Transport</keyword>